<dbReference type="Proteomes" id="UP000184543">
    <property type="component" value="Unassembled WGS sequence"/>
</dbReference>
<evidence type="ECO:0000256" key="1">
    <source>
        <dbReference type="SAM" id="SignalP"/>
    </source>
</evidence>
<keyword evidence="1" id="KW-0732">Signal</keyword>
<dbReference type="RefSeq" id="WP_072988316.1">
    <property type="nucleotide sequence ID" value="NZ_FQYU01000001.1"/>
</dbReference>
<gene>
    <name evidence="2" type="ORF">SAMN04488513_101616</name>
</gene>
<evidence type="ECO:0008006" key="4">
    <source>
        <dbReference type="Google" id="ProtNLM"/>
    </source>
</evidence>
<organism evidence="2 3">
    <name type="scientific">Pseudozobellia thermophila</name>
    <dbReference type="NCBI Taxonomy" id="192903"/>
    <lineage>
        <taxon>Bacteria</taxon>
        <taxon>Pseudomonadati</taxon>
        <taxon>Bacteroidota</taxon>
        <taxon>Flavobacteriia</taxon>
        <taxon>Flavobacteriales</taxon>
        <taxon>Flavobacteriaceae</taxon>
        <taxon>Pseudozobellia</taxon>
    </lineage>
</organism>
<proteinExistence type="predicted"/>
<reference evidence="3" key="1">
    <citation type="submission" date="2016-11" db="EMBL/GenBank/DDBJ databases">
        <authorList>
            <person name="Varghese N."/>
            <person name="Submissions S."/>
        </authorList>
    </citation>
    <scope>NUCLEOTIDE SEQUENCE [LARGE SCALE GENOMIC DNA]</scope>
    <source>
        <strain evidence="3">DSM 19858</strain>
    </source>
</reference>
<dbReference type="STRING" id="192903.SAMN04488513_101616"/>
<accession>A0A1M6C2I7</accession>
<dbReference type="EMBL" id="FQYU01000001">
    <property type="protein sequence ID" value="SHI55173.1"/>
    <property type="molecule type" value="Genomic_DNA"/>
</dbReference>
<evidence type="ECO:0000313" key="2">
    <source>
        <dbReference type="EMBL" id="SHI55173.1"/>
    </source>
</evidence>
<evidence type="ECO:0000313" key="3">
    <source>
        <dbReference type="Proteomes" id="UP000184543"/>
    </source>
</evidence>
<dbReference type="OrthoDB" id="1257726at2"/>
<feature type="signal peptide" evidence="1">
    <location>
        <begin position="1"/>
        <end position="21"/>
    </location>
</feature>
<keyword evidence="3" id="KW-1185">Reference proteome</keyword>
<dbReference type="PROSITE" id="PS51257">
    <property type="entry name" value="PROKAR_LIPOPROTEIN"/>
    <property type="match status" value="1"/>
</dbReference>
<name>A0A1M6C2I7_9FLAO</name>
<feature type="chain" id="PRO_5013064926" description="Lipoprotein" evidence="1">
    <location>
        <begin position="22"/>
        <end position="206"/>
    </location>
</feature>
<sequence>MKDIKKLVAGLLVLSSMSACMGETKEKLKKAKEGVSNSATLVNQARKFEDDVEKLKNAEPLTATQLKEWLPEKIDGLNRTGFKTGQAGMYNVKSIEGTFKDDGGKKKLRVNVVDGAGPTGSIMAASYSVANNMEMEEEDENKHKKNIEVDGIKARQTYWKKTNKTMLSFTYNGRFLVTVNATGLDPEETWELVDRLNLDDLADMAD</sequence>
<dbReference type="AlphaFoldDB" id="A0A1M6C2I7"/>
<protein>
    <recommendedName>
        <fullName evidence="4">Lipoprotein</fullName>
    </recommendedName>
</protein>